<dbReference type="AlphaFoldDB" id="A0A941ETJ1"/>
<feature type="domain" description="PPM-type phosphatase" evidence="1">
    <location>
        <begin position="14"/>
        <end position="228"/>
    </location>
</feature>
<evidence type="ECO:0000259" key="1">
    <source>
        <dbReference type="Pfam" id="PF13672"/>
    </source>
</evidence>
<keyword evidence="3" id="KW-1185">Reference proteome</keyword>
<protein>
    <submittedName>
        <fullName evidence="2">Protein phosphatase 2C domain-containing protein</fullName>
    </submittedName>
</protein>
<dbReference type="RefSeq" id="WP_212531500.1">
    <property type="nucleotide sequence ID" value="NZ_JAGSOG010000176.1"/>
</dbReference>
<dbReference type="InterPro" id="IPR036457">
    <property type="entry name" value="PPM-type-like_dom_sf"/>
</dbReference>
<accession>A0A941ETJ1</accession>
<dbReference type="InterPro" id="IPR001932">
    <property type="entry name" value="PPM-type_phosphatase-like_dom"/>
</dbReference>
<proteinExistence type="predicted"/>
<reference evidence="2" key="1">
    <citation type="submission" date="2021-04" db="EMBL/GenBank/DDBJ databases">
        <title>Genome based classification of Actinospica acidithermotolerans sp. nov., an actinobacterium isolated from an Indonesian hot spring.</title>
        <authorList>
            <person name="Kusuma A.B."/>
            <person name="Putra K.E."/>
            <person name="Nafisah S."/>
            <person name="Loh J."/>
            <person name="Nouioui I."/>
            <person name="Goodfellow M."/>
        </authorList>
    </citation>
    <scope>NUCLEOTIDE SEQUENCE</scope>
    <source>
        <strain evidence="2">CSCA 57</strain>
    </source>
</reference>
<evidence type="ECO:0000313" key="2">
    <source>
        <dbReference type="EMBL" id="MBR7837031.1"/>
    </source>
</evidence>
<comment type="caution">
    <text evidence="2">The sequence shown here is derived from an EMBL/GenBank/DDBJ whole genome shotgun (WGS) entry which is preliminary data.</text>
</comment>
<dbReference type="EMBL" id="JAGSOG010000176">
    <property type="protein sequence ID" value="MBR7837031.1"/>
    <property type="molecule type" value="Genomic_DNA"/>
</dbReference>
<evidence type="ECO:0000313" key="3">
    <source>
        <dbReference type="Proteomes" id="UP000675781"/>
    </source>
</evidence>
<sequence>MRVRVLSVPGSPDRPNEDAVASAVADADPDADAWVAVADGATARTETGCVHGVAWFAARLVQGVIGHCEAAANTGTPDPSAALRAAIVGTADLHRDACDLTDAATPGAAVAVVAAAREVVRFLVLGDVTVVVDGADGLSVVTDERVSRTASAERAVADALPQGSAAKAAALVVMKRAELAARNIPGGFWAAATDPAAVDHALTWTLPRSAVERVAILTDGAARAVEPFALTNWPGLLDLLADEGPAGVIRLVREAERADPAGLRWVRNKTSDDATAAYLDGFH</sequence>
<dbReference type="Pfam" id="PF13672">
    <property type="entry name" value="PP2C_2"/>
    <property type="match status" value="1"/>
</dbReference>
<gene>
    <name evidence="2" type="ORF">KDL01_27390</name>
</gene>
<dbReference type="Gene3D" id="3.60.40.10">
    <property type="entry name" value="PPM-type phosphatase domain"/>
    <property type="match status" value="1"/>
</dbReference>
<organism evidence="2 3">
    <name type="scientific">Actinospica durhamensis</name>
    <dbReference type="NCBI Taxonomy" id="1508375"/>
    <lineage>
        <taxon>Bacteria</taxon>
        <taxon>Bacillati</taxon>
        <taxon>Actinomycetota</taxon>
        <taxon>Actinomycetes</taxon>
        <taxon>Catenulisporales</taxon>
        <taxon>Actinospicaceae</taxon>
        <taxon>Actinospica</taxon>
    </lineage>
</organism>
<dbReference type="Proteomes" id="UP000675781">
    <property type="component" value="Unassembled WGS sequence"/>
</dbReference>
<name>A0A941ETJ1_9ACTN</name>